<organism evidence="2 3">
    <name type="scientific">Paraburkholderia dinghuensis</name>
    <dbReference type="NCBI Taxonomy" id="2305225"/>
    <lineage>
        <taxon>Bacteria</taxon>
        <taxon>Pseudomonadati</taxon>
        <taxon>Pseudomonadota</taxon>
        <taxon>Betaproteobacteria</taxon>
        <taxon>Burkholderiales</taxon>
        <taxon>Burkholderiaceae</taxon>
        <taxon>Paraburkholderia</taxon>
    </lineage>
</organism>
<feature type="transmembrane region" description="Helical" evidence="1">
    <location>
        <begin position="20"/>
        <end position="41"/>
    </location>
</feature>
<protein>
    <submittedName>
        <fullName evidence="2">Uncharacterized protein</fullName>
    </submittedName>
</protein>
<reference evidence="2 3" key="1">
    <citation type="submission" date="2018-11" db="EMBL/GenBank/DDBJ databases">
        <title>Paraburkholderia sp. DHOA04, isolated from soil.</title>
        <authorList>
            <person name="Gao Z.-H."/>
            <person name="Qiu L.-H."/>
            <person name="Fu J.-C."/>
        </authorList>
    </citation>
    <scope>NUCLEOTIDE SEQUENCE [LARGE SCALE GENOMIC DNA]</scope>
    <source>
        <strain evidence="2 3">DHOA04</strain>
    </source>
</reference>
<accession>A0A3N6MXG8</accession>
<sequence>MQKEETTALARLIPEWVWKTGMAVAGAALIAIDYFLGYAYSSSWRDFFHVSITTYPLAREEYLIYGALAFLQEGVALLNWSVQHKWPLVGVFLYFAFWMAIWSIAERFKPQVQKWDESRSKEFRHPHIARFIARTLLVAGGMVLFLAGIPMISAVFALPGGLGEHAGKLAAQQTADTFGRGCTKAELPCVVLKKEGKEIGKGFRIAQSKDRIALYANGVTTDYPLDGVTWSTVDHL</sequence>
<dbReference type="EMBL" id="RQIS01000018">
    <property type="protein sequence ID" value="RQH02721.1"/>
    <property type="molecule type" value="Genomic_DNA"/>
</dbReference>
<feature type="transmembrane region" description="Helical" evidence="1">
    <location>
        <begin position="131"/>
        <end position="158"/>
    </location>
</feature>
<dbReference type="OrthoDB" id="9134073at2"/>
<keyword evidence="1" id="KW-0812">Transmembrane</keyword>
<name>A0A3N6MXG8_9BURK</name>
<evidence type="ECO:0000313" key="3">
    <source>
        <dbReference type="Proteomes" id="UP000272778"/>
    </source>
</evidence>
<keyword evidence="1" id="KW-1133">Transmembrane helix</keyword>
<comment type="caution">
    <text evidence="2">The sequence shown here is derived from an EMBL/GenBank/DDBJ whole genome shotgun (WGS) entry which is preliminary data.</text>
</comment>
<proteinExistence type="predicted"/>
<dbReference type="AlphaFoldDB" id="A0A3N6MXG8"/>
<evidence type="ECO:0000256" key="1">
    <source>
        <dbReference type="SAM" id="Phobius"/>
    </source>
</evidence>
<keyword evidence="3" id="KW-1185">Reference proteome</keyword>
<keyword evidence="1" id="KW-0472">Membrane</keyword>
<feature type="transmembrane region" description="Helical" evidence="1">
    <location>
        <begin position="86"/>
        <end position="105"/>
    </location>
</feature>
<dbReference type="RefSeq" id="WP_124153105.1">
    <property type="nucleotide sequence ID" value="NZ_RQIS01000018.1"/>
</dbReference>
<gene>
    <name evidence="2" type="ORF">D1Y85_21550</name>
</gene>
<dbReference type="Proteomes" id="UP000272778">
    <property type="component" value="Unassembled WGS sequence"/>
</dbReference>
<evidence type="ECO:0000313" key="2">
    <source>
        <dbReference type="EMBL" id="RQH02721.1"/>
    </source>
</evidence>